<dbReference type="HOGENOM" id="CLU_365257_0_0_1"/>
<dbReference type="SMART" id="SM01272">
    <property type="entry name" value="LsmAD"/>
    <property type="match status" value="1"/>
</dbReference>
<dbReference type="GO" id="GO:0003729">
    <property type="term" value="F:mRNA binding"/>
    <property type="evidence" value="ECO:0007669"/>
    <property type="project" value="TreeGrafter"/>
</dbReference>
<dbReference type="Pfam" id="PF06741">
    <property type="entry name" value="LsmAD"/>
    <property type="match status" value="1"/>
</dbReference>
<evidence type="ECO:0000313" key="3">
    <source>
        <dbReference type="EMBL" id="KGK39600.1"/>
    </source>
</evidence>
<feature type="compositionally biased region" description="Basic and acidic residues" evidence="1">
    <location>
        <begin position="162"/>
        <end position="177"/>
    </location>
</feature>
<feature type="compositionally biased region" description="Basic and acidic residues" evidence="1">
    <location>
        <begin position="406"/>
        <end position="417"/>
    </location>
</feature>
<accession>A0A099P3T0</accession>
<dbReference type="InterPro" id="IPR045117">
    <property type="entry name" value="ATXN2-like"/>
</dbReference>
<dbReference type="GO" id="GO:0034063">
    <property type="term" value="P:stress granule assembly"/>
    <property type="evidence" value="ECO:0007669"/>
    <property type="project" value="TreeGrafter"/>
</dbReference>
<feature type="compositionally biased region" description="Low complexity" evidence="1">
    <location>
        <begin position="136"/>
        <end position="148"/>
    </location>
</feature>
<feature type="compositionally biased region" description="Low complexity" evidence="1">
    <location>
        <begin position="511"/>
        <end position="548"/>
    </location>
</feature>
<comment type="caution">
    <text evidence="3">The sequence shown here is derived from an EMBL/GenBank/DDBJ whole genome shotgun (WGS) entry which is preliminary data.</text>
</comment>
<feature type="compositionally biased region" description="Polar residues" evidence="1">
    <location>
        <begin position="324"/>
        <end position="338"/>
    </location>
</feature>
<name>A0A099P3T0_PICKU</name>
<dbReference type="GO" id="GO:0010494">
    <property type="term" value="C:cytoplasmic stress granule"/>
    <property type="evidence" value="ECO:0007669"/>
    <property type="project" value="TreeGrafter"/>
</dbReference>
<evidence type="ECO:0000259" key="2">
    <source>
        <dbReference type="SMART" id="SM01272"/>
    </source>
</evidence>
<feature type="domain" description="LsmAD" evidence="2">
    <location>
        <begin position="236"/>
        <end position="308"/>
    </location>
</feature>
<feature type="compositionally biased region" description="Polar residues" evidence="1">
    <location>
        <begin position="559"/>
        <end position="576"/>
    </location>
</feature>
<dbReference type="PANTHER" id="PTHR12854:SF7">
    <property type="entry name" value="ATAXIN-2 HOMOLOG"/>
    <property type="match status" value="1"/>
</dbReference>
<feature type="compositionally biased region" description="Polar residues" evidence="1">
    <location>
        <begin position="454"/>
        <end position="477"/>
    </location>
</feature>
<organism evidence="3 4">
    <name type="scientific">Pichia kudriavzevii</name>
    <name type="common">Yeast</name>
    <name type="synonym">Issatchenkia orientalis</name>
    <dbReference type="NCBI Taxonomy" id="4909"/>
    <lineage>
        <taxon>Eukaryota</taxon>
        <taxon>Fungi</taxon>
        <taxon>Dikarya</taxon>
        <taxon>Ascomycota</taxon>
        <taxon>Saccharomycotina</taxon>
        <taxon>Pichiomycetes</taxon>
        <taxon>Pichiales</taxon>
        <taxon>Pichiaceae</taxon>
        <taxon>Pichia</taxon>
    </lineage>
</organism>
<feature type="compositionally biased region" description="Low complexity" evidence="1">
    <location>
        <begin position="592"/>
        <end position="605"/>
    </location>
</feature>
<dbReference type="eggNOG" id="KOG2375">
    <property type="taxonomic scope" value="Eukaryota"/>
</dbReference>
<feature type="compositionally biased region" description="Low complexity" evidence="1">
    <location>
        <begin position="356"/>
        <end position="378"/>
    </location>
</feature>
<feature type="region of interest" description="Disordered" evidence="1">
    <location>
        <begin position="319"/>
        <end position="618"/>
    </location>
</feature>
<feature type="compositionally biased region" description="Low complexity" evidence="1">
    <location>
        <begin position="431"/>
        <end position="440"/>
    </location>
</feature>
<dbReference type="Proteomes" id="UP000029867">
    <property type="component" value="Unassembled WGS sequence"/>
</dbReference>
<feature type="region of interest" description="Disordered" evidence="1">
    <location>
        <begin position="136"/>
        <end position="177"/>
    </location>
</feature>
<protein>
    <recommendedName>
        <fullName evidence="2">LsmAD domain-containing protein</fullName>
    </recommendedName>
</protein>
<reference evidence="4" key="1">
    <citation type="journal article" date="2014" name="Microb. Cell Fact.">
        <title>Exploiting Issatchenkia orientalis SD108 for succinic acid production.</title>
        <authorList>
            <person name="Xiao H."/>
            <person name="Shao Z."/>
            <person name="Jiang Y."/>
            <person name="Dole S."/>
            <person name="Zhao H."/>
        </authorList>
    </citation>
    <scope>NUCLEOTIDE SEQUENCE [LARGE SCALE GENOMIC DNA]</scope>
    <source>
        <strain evidence="4">SD108</strain>
    </source>
</reference>
<dbReference type="AlphaFoldDB" id="A0A099P3T0"/>
<dbReference type="PANTHER" id="PTHR12854">
    <property type="entry name" value="ATAXIN 2-RELATED"/>
    <property type="match status" value="1"/>
</dbReference>
<feature type="compositionally biased region" description="Low complexity" evidence="1">
    <location>
        <begin position="387"/>
        <end position="397"/>
    </location>
</feature>
<feature type="region of interest" description="Disordered" evidence="1">
    <location>
        <begin position="17"/>
        <end position="38"/>
    </location>
</feature>
<dbReference type="VEuPathDB" id="FungiDB:C5L36_0C06430"/>
<evidence type="ECO:0000256" key="1">
    <source>
        <dbReference type="SAM" id="MobiDB-lite"/>
    </source>
</evidence>
<dbReference type="EMBL" id="JQFK01000007">
    <property type="protein sequence ID" value="KGK39600.1"/>
    <property type="molecule type" value="Genomic_DNA"/>
</dbReference>
<sequence length="764" mass="84965">MHAKSFAKVQSFQYRPAASHQATSTPNGSGNINNSLPPLRLSPSEYDAAAKHMKDRFIYVLANALGSKITVTTNDNEKITGILQSISTITDSIPSLILKFPTRENHVYENEFLTIPQSLISMFTCENVDISPKTSSLSATSTLSTSNSPKPTSQTLSATGNDKGEKKGTKGLKDDKVAKESKDLNEFKTDSQIANSSFKEKPLEKWIPDDSAIVSEALEDIKPGNWDQFKANKAITGLEPEYDEEEYTTRLNTNSKDFAKRLEFAKKMEKEILSAPSNGNLHIDEERGRIVDVSNVDEEDKYSGVLRENAQSEEKLMNMLKSPSGAQKNPPQLRNYNEGQYIPPSQRAAQQHKDPAVVSTSTPTSAANTTTTKNAAKKIPGTAAKQLSSPIASSSASLPPPISTKLPEKPIVKESAKKVSTPSFVSPPPSSSSKKTSTSVDAKRNLAVSPPVDSKQNLSTPVHNPLHSSGSASTPPTVKTEPTDNIVSSQLQQSQPKQPHQNHASNYNHNQQQHMQSPSQHPQQLPPQHQQQPQQQHMPHAMQQPMQQYTHAQPHLSPYQPQNNQMRNTQRHNYQPNDAHPNGPLSNNYRFNNQHENGSNNNNNGHSHHNRVGPSKPLFRLHGSYEKPKTGRILEGKFNILATTKKEYLEKNPGSDVLIIPMAPSYATQPGWPETIETKYDVLFKAENKPPQIQMQSQMYVHPGYHPYAQGYSPGYSPQYVQQPYYYYPGYPQQQYPYAAPMGYPVMEGQPPYVYQHNPMQGHR</sequence>
<feature type="compositionally biased region" description="Polar residues" evidence="1">
    <location>
        <begin position="149"/>
        <end position="160"/>
    </location>
</feature>
<proteinExistence type="predicted"/>
<feature type="compositionally biased region" description="Low complexity" evidence="1">
    <location>
        <begin position="488"/>
        <end position="501"/>
    </location>
</feature>
<evidence type="ECO:0000313" key="4">
    <source>
        <dbReference type="Proteomes" id="UP000029867"/>
    </source>
</evidence>
<gene>
    <name evidence="3" type="ORF">JL09_g1215</name>
</gene>
<dbReference type="InterPro" id="IPR009604">
    <property type="entry name" value="LsmAD_domain"/>
</dbReference>
<feature type="compositionally biased region" description="Polar residues" evidence="1">
    <location>
        <begin position="20"/>
        <end position="36"/>
    </location>
</feature>